<accession>A0A6G1IJW4</accession>
<name>A0A6G1IJW4_9PLEO</name>
<dbReference type="AlphaFoldDB" id="A0A6G1IJW4"/>
<evidence type="ECO:0000313" key="2">
    <source>
        <dbReference type="EMBL" id="KAF2678534.1"/>
    </source>
</evidence>
<feature type="coiled-coil region" evidence="1">
    <location>
        <begin position="129"/>
        <end position="218"/>
    </location>
</feature>
<evidence type="ECO:0000256" key="1">
    <source>
        <dbReference type="SAM" id="Coils"/>
    </source>
</evidence>
<reference evidence="2" key="1">
    <citation type="journal article" date="2020" name="Stud. Mycol.">
        <title>101 Dothideomycetes genomes: a test case for predicting lifestyles and emergence of pathogens.</title>
        <authorList>
            <person name="Haridas S."/>
            <person name="Albert R."/>
            <person name="Binder M."/>
            <person name="Bloem J."/>
            <person name="Labutti K."/>
            <person name="Salamov A."/>
            <person name="Andreopoulos B."/>
            <person name="Baker S."/>
            <person name="Barry K."/>
            <person name="Bills G."/>
            <person name="Bluhm B."/>
            <person name="Cannon C."/>
            <person name="Castanera R."/>
            <person name="Culley D."/>
            <person name="Daum C."/>
            <person name="Ezra D."/>
            <person name="Gonzalez J."/>
            <person name="Henrissat B."/>
            <person name="Kuo A."/>
            <person name="Liang C."/>
            <person name="Lipzen A."/>
            <person name="Lutzoni F."/>
            <person name="Magnuson J."/>
            <person name="Mondo S."/>
            <person name="Nolan M."/>
            <person name="Ohm R."/>
            <person name="Pangilinan J."/>
            <person name="Park H.-J."/>
            <person name="Ramirez L."/>
            <person name="Alfaro M."/>
            <person name="Sun H."/>
            <person name="Tritt A."/>
            <person name="Yoshinaga Y."/>
            <person name="Zwiers L.-H."/>
            <person name="Turgeon B."/>
            <person name="Goodwin S."/>
            <person name="Spatafora J."/>
            <person name="Crous P."/>
            <person name="Grigoriev I."/>
        </authorList>
    </citation>
    <scope>NUCLEOTIDE SEQUENCE</scope>
    <source>
        <strain evidence="2">CBS 122367</strain>
    </source>
</reference>
<keyword evidence="3" id="KW-1185">Reference proteome</keyword>
<keyword evidence="1" id="KW-0175">Coiled coil</keyword>
<protein>
    <submittedName>
        <fullName evidence="2">Uncharacterized protein</fullName>
    </submittedName>
</protein>
<dbReference type="EMBL" id="MU005611">
    <property type="protein sequence ID" value="KAF2678534.1"/>
    <property type="molecule type" value="Genomic_DNA"/>
</dbReference>
<organism evidence="2 3">
    <name type="scientific">Lentithecium fluviatile CBS 122367</name>
    <dbReference type="NCBI Taxonomy" id="1168545"/>
    <lineage>
        <taxon>Eukaryota</taxon>
        <taxon>Fungi</taxon>
        <taxon>Dikarya</taxon>
        <taxon>Ascomycota</taxon>
        <taxon>Pezizomycotina</taxon>
        <taxon>Dothideomycetes</taxon>
        <taxon>Pleosporomycetidae</taxon>
        <taxon>Pleosporales</taxon>
        <taxon>Massarineae</taxon>
        <taxon>Lentitheciaceae</taxon>
        <taxon>Lentithecium</taxon>
    </lineage>
</organism>
<proteinExistence type="predicted"/>
<evidence type="ECO:0000313" key="3">
    <source>
        <dbReference type="Proteomes" id="UP000799291"/>
    </source>
</evidence>
<gene>
    <name evidence="2" type="ORF">K458DRAFT_394809</name>
</gene>
<sequence>MTVIESDIVWMLTRIICSRLHCFTDPRLQPLSEYVVKLEQYAHQGHEQVIKQLQNEHFQTISSLNLRHQQEKEILNRMNGQTEAELISEREENARLQAKCLAVEAGQKERDEKLSKLRHESKWYIHLLNHRKEEEISGLHRKYEETIEQIKAQHEDEIRRLHEENATNDKTDVDIELETIRVQLEMAEKILEDERAEMNKERLEVEELRAEVDKLKNSGYNISMESSPRKGRK</sequence>
<dbReference type="Proteomes" id="UP000799291">
    <property type="component" value="Unassembled WGS sequence"/>
</dbReference>